<dbReference type="SUPFAM" id="SSF51261">
    <property type="entry name" value="Duplicated hybrid motif"/>
    <property type="match status" value="1"/>
</dbReference>
<dbReference type="Pfam" id="PF01551">
    <property type="entry name" value="Peptidase_M23"/>
    <property type="match status" value="1"/>
</dbReference>
<comment type="caution">
    <text evidence="3">The sequence shown here is derived from an EMBL/GenBank/DDBJ whole genome shotgun (WGS) entry which is preliminary data.</text>
</comment>
<evidence type="ECO:0000313" key="4">
    <source>
        <dbReference type="Proteomes" id="UP000754710"/>
    </source>
</evidence>
<feature type="chain" id="PRO_5045247028" evidence="1">
    <location>
        <begin position="35"/>
        <end position="411"/>
    </location>
</feature>
<evidence type="ECO:0000313" key="3">
    <source>
        <dbReference type="EMBL" id="MBY9073561.1"/>
    </source>
</evidence>
<organism evidence="3 4">
    <name type="scientific">Nocardioides jiangsuensis</name>
    <dbReference type="NCBI Taxonomy" id="2866161"/>
    <lineage>
        <taxon>Bacteria</taxon>
        <taxon>Bacillati</taxon>
        <taxon>Actinomycetota</taxon>
        <taxon>Actinomycetes</taxon>
        <taxon>Propionibacteriales</taxon>
        <taxon>Nocardioidaceae</taxon>
        <taxon>Nocardioides</taxon>
    </lineage>
</organism>
<accession>A0ABS7REW0</accession>
<dbReference type="PANTHER" id="PTHR21666">
    <property type="entry name" value="PEPTIDASE-RELATED"/>
    <property type="match status" value="1"/>
</dbReference>
<feature type="signal peptide" evidence="1">
    <location>
        <begin position="1"/>
        <end position="34"/>
    </location>
</feature>
<dbReference type="CDD" id="cd12797">
    <property type="entry name" value="M23_peptidase"/>
    <property type="match status" value="1"/>
</dbReference>
<dbReference type="InterPro" id="IPR011055">
    <property type="entry name" value="Dup_hybrid_motif"/>
</dbReference>
<keyword evidence="1" id="KW-0732">Signal</keyword>
<dbReference type="InterPro" id="IPR028994">
    <property type="entry name" value="Integrin_alpha_N"/>
</dbReference>
<name>A0ABS7REW0_9ACTN</name>
<evidence type="ECO:0000256" key="1">
    <source>
        <dbReference type="SAM" id="SignalP"/>
    </source>
</evidence>
<dbReference type="Gene3D" id="2.70.70.10">
    <property type="entry name" value="Glucose Permease (Domain IIA)"/>
    <property type="match status" value="1"/>
</dbReference>
<keyword evidence="4" id="KW-1185">Reference proteome</keyword>
<dbReference type="InterPro" id="IPR016047">
    <property type="entry name" value="M23ase_b-sheet_dom"/>
</dbReference>
<dbReference type="PANTHER" id="PTHR21666:SF270">
    <property type="entry name" value="MUREIN HYDROLASE ACTIVATOR ENVC"/>
    <property type="match status" value="1"/>
</dbReference>
<dbReference type="InterPro" id="IPR050570">
    <property type="entry name" value="Cell_wall_metabolism_enzyme"/>
</dbReference>
<dbReference type="Proteomes" id="UP000754710">
    <property type="component" value="Unassembled WGS sequence"/>
</dbReference>
<proteinExistence type="predicted"/>
<feature type="domain" description="M23ase beta-sheet core" evidence="2">
    <location>
        <begin position="76"/>
        <end position="162"/>
    </location>
</feature>
<gene>
    <name evidence="3" type="ORF">K1X13_01880</name>
</gene>
<dbReference type="SUPFAM" id="SSF69318">
    <property type="entry name" value="Integrin alpha N-terminal domain"/>
    <property type="match status" value="1"/>
</dbReference>
<dbReference type="EMBL" id="JAIEZQ010000001">
    <property type="protein sequence ID" value="MBY9073561.1"/>
    <property type="molecule type" value="Genomic_DNA"/>
</dbReference>
<sequence length="411" mass="42833">MAPRLPAPVARRRCRPALAAGVVAVVATATVATAAPALARPDYEMPFPCGEQWTGTTRSTHRPSALSVDFNRPGDLGALVVASAPGVVSRVADSGSSSYGKWIVVDHGDGWQSLHAHLKAQWVRTGQVVDQGMALGLVGESGGVSGAHLHFEEKYDGDVVRPSFSGTTFTFGTTLASGNCPDVPLAGDWDGDRTDQVAVFRRTPSGSFLLAGTDGSVGTVTFGRGSDTPVTGDWDGDQVTEVGVRRQRGRAFFLRKDDGTSTRVKIGRITDLPVTGDWDGSGTTDVGVWRPGAHAFRLLRADGTQQVVRLGTVGSTPVTGDWDGNGVTDLGVFDAATATFTLRTVAGGTASTSTVALGTATDLPVTGDWNGDGVTDLGVWTPATATYTLRTTPAPGLRRARVTALVFGQPR</sequence>
<evidence type="ECO:0000259" key="2">
    <source>
        <dbReference type="Pfam" id="PF01551"/>
    </source>
</evidence>
<protein>
    <submittedName>
        <fullName evidence="3">VCBS repeat domain-containing M23 family metallopeptidase</fullName>
    </submittedName>
</protein>
<reference evidence="3 4" key="1">
    <citation type="submission" date="2021-08" db="EMBL/GenBank/DDBJ databases">
        <title>Nocardioides bacterium WL0053 sp. nov., isolated from the sediment.</title>
        <authorList>
            <person name="Wang L."/>
            <person name="Zhang D."/>
            <person name="Zhang A."/>
        </authorList>
    </citation>
    <scope>NUCLEOTIDE SEQUENCE [LARGE SCALE GENOMIC DNA]</scope>
    <source>
        <strain evidence="3 4">WL0053</strain>
    </source>
</reference>
<dbReference type="RefSeq" id="WP_221023346.1">
    <property type="nucleotide sequence ID" value="NZ_JAIEZQ010000001.1"/>
</dbReference>